<dbReference type="InParanoid" id="A0A251RNM5"/>
<gene>
    <name evidence="2" type="ORF">HannXRQ_Chr17g0544671</name>
    <name evidence="1" type="ORF">HanXRQr2_Chr17g0795481</name>
</gene>
<dbReference type="Gramene" id="mRNA:HanXRQr2_Chr17g0795481">
    <property type="protein sequence ID" value="CDS:HanXRQr2_Chr17g0795481.1"/>
    <property type="gene ID" value="HanXRQr2_Chr17g0795481"/>
</dbReference>
<dbReference type="EMBL" id="MNCJ02000332">
    <property type="protein sequence ID" value="KAF5754812.1"/>
    <property type="molecule type" value="Genomic_DNA"/>
</dbReference>
<name>A0A251RNM5_HELAN</name>
<proteinExistence type="predicted"/>
<accession>A0A251RNM5</accession>
<evidence type="ECO:0000313" key="2">
    <source>
        <dbReference type="EMBL" id="OTF85877.1"/>
    </source>
</evidence>
<keyword evidence="3" id="KW-1185">Reference proteome</keyword>
<dbReference type="EMBL" id="CM007906">
    <property type="protein sequence ID" value="OTF85877.1"/>
    <property type="molecule type" value="Genomic_DNA"/>
</dbReference>
<reference evidence="1" key="3">
    <citation type="submission" date="2020-06" db="EMBL/GenBank/DDBJ databases">
        <title>Helianthus annuus Genome sequencing and assembly Release 2.</title>
        <authorList>
            <person name="Gouzy J."/>
            <person name="Langlade N."/>
            <person name="Munos S."/>
        </authorList>
    </citation>
    <scope>NUCLEOTIDE SEQUENCE</scope>
    <source>
        <tissue evidence="1">Leaves</tissue>
    </source>
</reference>
<dbReference type="Proteomes" id="UP000215914">
    <property type="component" value="Chromosome 17"/>
</dbReference>
<reference evidence="2" key="2">
    <citation type="submission" date="2017-02" db="EMBL/GenBank/DDBJ databases">
        <title>Sunflower complete genome.</title>
        <authorList>
            <person name="Langlade N."/>
            <person name="Munos S."/>
        </authorList>
    </citation>
    <scope>NUCLEOTIDE SEQUENCE [LARGE SCALE GENOMIC DNA]</scope>
    <source>
        <tissue evidence="2">Leaves</tissue>
    </source>
</reference>
<protein>
    <submittedName>
        <fullName evidence="2">Uncharacterized protein</fullName>
    </submittedName>
</protein>
<evidence type="ECO:0000313" key="3">
    <source>
        <dbReference type="Proteomes" id="UP000215914"/>
    </source>
</evidence>
<reference evidence="1 3" key="1">
    <citation type="journal article" date="2017" name="Nature">
        <title>The sunflower genome provides insights into oil metabolism, flowering and Asterid evolution.</title>
        <authorList>
            <person name="Badouin H."/>
            <person name="Gouzy J."/>
            <person name="Grassa C.J."/>
            <person name="Murat F."/>
            <person name="Staton S.E."/>
            <person name="Cottret L."/>
            <person name="Lelandais-Briere C."/>
            <person name="Owens G.L."/>
            <person name="Carrere S."/>
            <person name="Mayjonade B."/>
            <person name="Legrand L."/>
            <person name="Gill N."/>
            <person name="Kane N.C."/>
            <person name="Bowers J.E."/>
            <person name="Hubner S."/>
            <person name="Bellec A."/>
            <person name="Berard A."/>
            <person name="Berges H."/>
            <person name="Blanchet N."/>
            <person name="Boniface M.C."/>
            <person name="Brunel D."/>
            <person name="Catrice O."/>
            <person name="Chaidir N."/>
            <person name="Claudel C."/>
            <person name="Donnadieu C."/>
            <person name="Faraut T."/>
            <person name="Fievet G."/>
            <person name="Helmstetter N."/>
            <person name="King M."/>
            <person name="Knapp S.J."/>
            <person name="Lai Z."/>
            <person name="Le Paslier M.C."/>
            <person name="Lippi Y."/>
            <person name="Lorenzon L."/>
            <person name="Mandel J.R."/>
            <person name="Marage G."/>
            <person name="Marchand G."/>
            <person name="Marquand E."/>
            <person name="Bret-Mestries E."/>
            <person name="Morien E."/>
            <person name="Nambeesan S."/>
            <person name="Nguyen T."/>
            <person name="Pegot-Espagnet P."/>
            <person name="Pouilly N."/>
            <person name="Raftis F."/>
            <person name="Sallet E."/>
            <person name="Schiex T."/>
            <person name="Thomas J."/>
            <person name="Vandecasteele C."/>
            <person name="Vares D."/>
            <person name="Vear F."/>
            <person name="Vautrin S."/>
            <person name="Crespi M."/>
            <person name="Mangin B."/>
            <person name="Burke J.M."/>
            <person name="Salse J."/>
            <person name="Munos S."/>
            <person name="Vincourt P."/>
            <person name="Rieseberg L.H."/>
            <person name="Langlade N.B."/>
        </authorList>
    </citation>
    <scope>NUCLEOTIDE SEQUENCE [LARGE SCALE GENOMIC DNA]</scope>
    <source>
        <strain evidence="3">cv. SF193</strain>
        <tissue evidence="1">Leaves</tissue>
    </source>
</reference>
<organism evidence="2 3">
    <name type="scientific">Helianthus annuus</name>
    <name type="common">Common sunflower</name>
    <dbReference type="NCBI Taxonomy" id="4232"/>
    <lineage>
        <taxon>Eukaryota</taxon>
        <taxon>Viridiplantae</taxon>
        <taxon>Streptophyta</taxon>
        <taxon>Embryophyta</taxon>
        <taxon>Tracheophyta</taxon>
        <taxon>Spermatophyta</taxon>
        <taxon>Magnoliopsida</taxon>
        <taxon>eudicotyledons</taxon>
        <taxon>Gunneridae</taxon>
        <taxon>Pentapetalae</taxon>
        <taxon>asterids</taxon>
        <taxon>campanulids</taxon>
        <taxon>Asterales</taxon>
        <taxon>Asteraceae</taxon>
        <taxon>Asteroideae</taxon>
        <taxon>Heliantheae alliance</taxon>
        <taxon>Heliantheae</taxon>
        <taxon>Helianthus</taxon>
    </lineage>
</organism>
<sequence>MKFNRFNVLSTRFVIFDCWWKTVEVLGSHNTPSGGGASIEEVGGGGGGLKRNYDGDMGSFRVLSNGGLVMVVVQGTGRRLGFHHHKTLGKSSDL</sequence>
<dbReference type="AlphaFoldDB" id="A0A251RNM5"/>
<evidence type="ECO:0000313" key="1">
    <source>
        <dbReference type="EMBL" id="KAF5754812.1"/>
    </source>
</evidence>